<dbReference type="EMBL" id="JAMYWD010000002">
    <property type="protein sequence ID" value="KAJ4979105.1"/>
    <property type="molecule type" value="Genomic_DNA"/>
</dbReference>
<feature type="region of interest" description="Disordered" evidence="1">
    <location>
        <begin position="333"/>
        <end position="352"/>
    </location>
</feature>
<dbReference type="OrthoDB" id="747893at2759"/>
<name>A0A9Q0R0P7_9MAGN</name>
<feature type="compositionally biased region" description="Low complexity" evidence="1">
    <location>
        <begin position="336"/>
        <end position="345"/>
    </location>
</feature>
<protein>
    <submittedName>
        <fullName evidence="2">Uncharacterized protein</fullName>
    </submittedName>
</protein>
<feature type="region of interest" description="Disordered" evidence="1">
    <location>
        <begin position="209"/>
        <end position="244"/>
    </location>
</feature>
<feature type="compositionally biased region" description="Low complexity" evidence="1">
    <location>
        <begin position="209"/>
        <end position="235"/>
    </location>
</feature>
<organism evidence="2 3">
    <name type="scientific">Protea cynaroides</name>
    <dbReference type="NCBI Taxonomy" id="273540"/>
    <lineage>
        <taxon>Eukaryota</taxon>
        <taxon>Viridiplantae</taxon>
        <taxon>Streptophyta</taxon>
        <taxon>Embryophyta</taxon>
        <taxon>Tracheophyta</taxon>
        <taxon>Spermatophyta</taxon>
        <taxon>Magnoliopsida</taxon>
        <taxon>Proteales</taxon>
        <taxon>Proteaceae</taxon>
        <taxon>Protea</taxon>
    </lineage>
</organism>
<gene>
    <name evidence="2" type="ORF">NE237_009885</name>
</gene>
<evidence type="ECO:0000256" key="1">
    <source>
        <dbReference type="SAM" id="MobiDB-lite"/>
    </source>
</evidence>
<dbReference type="Proteomes" id="UP001141806">
    <property type="component" value="Unassembled WGS sequence"/>
</dbReference>
<sequence>MEEGVFSRSLALEVTGDVEVNLAGRVASTHTNADTSHFGGQLLGAQPGVSPVPIVVAQSSVTAIQSDIVPIRTNSGVAGVAAESLLFQGFLMAEDLDDGEFWLPSEFLTDDDILIDTKNRINGALADGGARFCFPPEFPYGFSSPLSSPVESVVGSTETESDEEDLMAGLTREMARSMLQDHVQSIGRAFGVENSKTWVLSGSPQSTLSAVGSWSAGSAGSSRGSSNGPSQVSSPPSTPMNGKDDAWDLLYAAAGQVVRMKMNDEVPKCHQGPGLLGPPRNHAPVSPHIKNPNAATYSNPALSHQQLQSNQLKQQQVMKQQCSSVWGKQGKLAGTVQQQHQQQVVNNRPRTGGFGNARCSRSSTPAVPLGLSASAWPPLQPQQQQQQVGSGMRAVFLGGSGSRRESTGTGVFLPRRVGNPAESRKKPACSTVLVPARVVQALNLNFDDIGAQPLFGGGSTYDHDARMAGSRAMFCQQNLSLRSQAAMNHELRLPQEWTYCP</sequence>
<keyword evidence="3" id="KW-1185">Reference proteome</keyword>
<comment type="caution">
    <text evidence="2">The sequence shown here is derived from an EMBL/GenBank/DDBJ whole genome shotgun (WGS) entry which is preliminary data.</text>
</comment>
<evidence type="ECO:0000313" key="3">
    <source>
        <dbReference type="Proteomes" id="UP001141806"/>
    </source>
</evidence>
<accession>A0A9Q0R0P7</accession>
<dbReference type="PANTHER" id="PTHR33356:SF5">
    <property type="entry name" value="TIP41-LIKE PROTEIN"/>
    <property type="match status" value="1"/>
</dbReference>
<proteinExistence type="predicted"/>
<dbReference type="AlphaFoldDB" id="A0A9Q0R0P7"/>
<dbReference type="PANTHER" id="PTHR33356">
    <property type="entry name" value="TIP41-LIKE PROTEIN"/>
    <property type="match status" value="1"/>
</dbReference>
<evidence type="ECO:0000313" key="2">
    <source>
        <dbReference type="EMBL" id="KAJ4979105.1"/>
    </source>
</evidence>
<feature type="region of interest" description="Disordered" evidence="1">
    <location>
        <begin position="399"/>
        <end position="423"/>
    </location>
</feature>
<reference evidence="2" key="1">
    <citation type="journal article" date="2023" name="Plant J.">
        <title>The genome of the king protea, Protea cynaroides.</title>
        <authorList>
            <person name="Chang J."/>
            <person name="Duong T.A."/>
            <person name="Schoeman C."/>
            <person name="Ma X."/>
            <person name="Roodt D."/>
            <person name="Barker N."/>
            <person name="Li Z."/>
            <person name="Van de Peer Y."/>
            <person name="Mizrachi E."/>
        </authorList>
    </citation>
    <scope>NUCLEOTIDE SEQUENCE</scope>
    <source>
        <tissue evidence="2">Young leaves</tissue>
    </source>
</reference>